<evidence type="ECO:0000313" key="1">
    <source>
        <dbReference type="EMBL" id="SNX61208.1"/>
    </source>
</evidence>
<dbReference type="RefSeq" id="WP_096293981.1">
    <property type="nucleotide sequence ID" value="NZ_LT907782.1"/>
</dbReference>
<name>A0A285C2A5_9PROT</name>
<dbReference type="EMBL" id="LT907782">
    <property type="protein sequence ID" value="SNX61208.1"/>
    <property type="molecule type" value="Genomic_DNA"/>
</dbReference>
<dbReference type="OrthoDB" id="8566606at2"/>
<evidence type="ECO:0000313" key="2">
    <source>
        <dbReference type="Proteomes" id="UP000242498"/>
    </source>
</evidence>
<organism evidence="1 2">
    <name type="scientific">Nitrosomonas ureae</name>
    <dbReference type="NCBI Taxonomy" id="44577"/>
    <lineage>
        <taxon>Bacteria</taxon>
        <taxon>Pseudomonadati</taxon>
        <taxon>Pseudomonadota</taxon>
        <taxon>Betaproteobacteria</taxon>
        <taxon>Nitrosomonadales</taxon>
        <taxon>Nitrosomonadaceae</taxon>
        <taxon>Nitrosomonas</taxon>
    </lineage>
</organism>
<gene>
    <name evidence="1" type="ORF">SAMN06296273_2663</name>
</gene>
<dbReference type="Proteomes" id="UP000242498">
    <property type="component" value="Chromosome I"/>
</dbReference>
<dbReference type="AlphaFoldDB" id="A0A285C2A5"/>
<accession>A0A285C2A5</accession>
<protein>
    <submittedName>
        <fullName evidence="1">Uncharacterized protein</fullName>
    </submittedName>
</protein>
<proteinExistence type="predicted"/>
<sequence>MSADLYLTIEEAAFELAKLTFDKECLLADISALGIPETSFENMKEGMIEASQKVFNNQIMSAAKEGELVVRNPANKLPYIPTTRRDFFEVISVTDINAWLEKNGVLYRLPTAISAEIKDYKKELTQSKTNIIAGNESEKEIYILFDTMNKSAIALLFDKVDKLKWKIHFNRAARNGLKEIREAHNKYNPAKIAEWLVNKGYYSREHINRKLAKNLPERSKDKQYLITGDFD</sequence>
<reference evidence="1 2" key="1">
    <citation type="submission" date="2017-08" db="EMBL/GenBank/DDBJ databases">
        <authorList>
            <person name="de Groot N.N."/>
        </authorList>
    </citation>
    <scope>NUCLEOTIDE SEQUENCE [LARGE SCALE GENOMIC DNA]</scope>
    <source>
        <strain evidence="1 2">Nm15</strain>
    </source>
</reference>